<proteinExistence type="predicted"/>
<keyword evidence="3" id="KW-0732">Signal</keyword>
<reference evidence="4" key="2">
    <citation type="submission" date="2016-06" db="EMBL/GenBank/DDBJ databases">
        <title>The genome of a short-lived fish provides insights into sex chromosome evolution and the genetic control of aging.</title>
        <authorList>
            <person name="Reichwald K."/>
            <person name="Felder M."/>
            <person name="Petzold A."/>
            <person name="Koch P."/>
            <person name="Groth M."/>
            <person name="Platzer M."/>
        </authorList>
    </citation>
    <scope>NUCLEOTIDE SEQUENCE</scope>
    <source>
        <tissue evidence="4">Brain</tissue>
    </source>
</reference>
<gene>
    <name evidence="4" type="primary">Nfu_g_1_023162</name>
</gene>
<dbReference type="GO" id="GO:0038023">
    <property type="term" value="F:signaling receptor activity"/>
    <property type="evidence" value="ECO:0007669"/>
    <property type="project" value="InterPro"/>
</dbReference>
<organism evidence="4">
    <name type="scientific">Iconisemion striatum</name>
    <dbReference type="NCBI Taxonomy" id="60296"/>
    <lineage>
        <taxon>Eukaryota</taxon>
        <taxon>Metazoa</taxon>
        <taxon>Chordata</taxon>
        <taxon>Craniata</taxon>
        <taxon>Vertebrata</taxon>
        <taxon>Euteleostomi</taxon>
        <taxon>Actinopterygii</taxon>
        <taxon>Neopterygii</taxon>
        <taxon>Teleostei</taxon>
        <taxon>Neoteleostei</taxon>
        <taxon>Acanthomorphata</taxon>
        <taxon>Ovalentaria</taxon>
        <taxon>Atherinomorphae</taxon>
        <taxon>Cyprinodontiformes</taxon>
        <taxon>Nothobranchiidae</taxon>
        <taxon>Iconisemion</taxon>
    </lineage>
</organism>
<sequence length="262" mass="29704">MWRPACSHGCMMKAHWWSCLLGLLCMPTEVTLSFWTASQSPSSTAWVSINSSVEIVCTTSLRTPEGLTLHGRFHKKEIAYLYIEEGVIKKLTLDTAFKNRTEITPARVDPGLGFTLKLSLLGLDDTDLYYCQWSYLDKGQLEWNLKSNGTIVIVKESGPPEHCKAPSVDLTFISLIAAVFVASLLIIIGVLVWKCRRFKKSFTPARPPRPPPRPPRPNRHQSVCLHQHHGQQQTPQLYPYLITSPYTYTFRDIQLCSEQEQG</sequence>
<dbReference type="InterPro" id="IPR013783">
    <property type="entry name" value="Ig-like_fold"/>
</dbReference>
<dbReference type="InterPro" id="IPR039090">
    <property type="entry name" value="CD7"/>
</dbReference>
<dbReference type="InterPro" id="IPR036179">
    <property type="entry name" value="Ig-like_dom_sf"/>
</dbReference>
<dbReference type="AlphaFoldDB" id="A0A1A7X748"/>
<protein>
    <recommendedName>
        <fullName evidence="5">Immunoglobulin V-set domain-containing protein</fullName>
    </recommendedName>
</protein>
<dbReference type="Gene3D" id="2.60.40.10">
    <property type="entry name" value="Immunoglobulins"/>
    <property type="match status" value="1"/>
</dbReference>
<evidence type="ECO:0000256" key="1">
    <source>
        <dbReference type="SAM" id="MobiDB-lite"/>
    </source>
</evidence>
<keyword evidence="2" id="KW-0472">Membrane</keyword>
<evidence type="ECO:0000256" key="3">
    <source>
        <dbReference type="SAM" id="SignalP"/>
    </source>
</evidence>
<keyword evidence="2" id="KW-1133">Transmembrane helix</keyword>
<feature type="region of interest" description="Disordered" evidence="1">
    <location>
        <begin position="203"/>
        <end position="232"/>
    </location>
</feature>
<evidence type="ECO:0000256" key="2">
    <source>
        <dbReference type="SAM" id="Phobius"/>
    </source>
</evidence>
<dbReference type="GO" id="GO:0016020">
    <property type="term" value="C:membrane"/>
    <property type="evidence" value="ECO:0007669"/>
    <property type="project" value="InterPro"/>
</dbReference>
<dbReference type="PANTHER" id="PTHR15343:SF0">
    <property type="entry name" value="T-CELL ANTIGEN CD7"/>
    <property type="match status" value="1"/>
</dbReference>
<dbReference type="GO" id="GO:0002250">
    <property type="term" value="P:adaptive immune response"/>
    <property type="evidence" value="ECO:0007669"/>
    <property type="project" value="InterPro"/>
</dbReference>
<evidence type="ECO:0000313" key="4">
    <source>
        <dbReference type="EMBL" id="SBP13927.1"/>
    </source>
</evidence>
<keyword evidence="2" id="KW-0812">Transmembrane</keyword>
<evidence type="ECO:0008006" key="5">
    <source>
        <dbReference type="Google" id="ProtNLM"/>
    </source>
</evidence>
<dbReference type="SUPFAM" id="SSF48726">
    <property type="entry name" value="Immunoglobulin"/>
    <property type="match status" value="1"/>
</dbReference>
<feature type="signal peptide" evidence="3">
    <location>
        <begin position="1"/>
        <end position="33"/>
    </location>
</feature>
<name>A0A1A7X748_9TELE</name>
<accession>A0A1A7X748</accession>
<feature type="compositionally biased region" description="Pro residues" evidence="1">
    <location>
        <begin position="205"/>
        <end position="215"/>
    </location>
</feature>
<reference evidence="4" key="1">
    <citation type="submission" date="2016-05" db="EMBL/GenBank/DDBJ databases">
        <authorList>
            <person name="Lavstsen T."/>
            <person name="Jespersen J.S."/>
        </authorList>
    </citation>
    <scope>NUCLEOTIDE SEQUENCE</scope>
    <source>
        <tissue evidence="4">Brain</tissue>
    </source>
</reference>
<dbReference type="PANTHER" id="PTHR15343">
    <property type="entry name" value="CD7"/>
    <property type="match status" value="1"/>
</dbReference>
<feature type="transmembrane region" description="Helical" evidence="2">
    <location>
        <begin position="170"/>
        <end position="193"/>
    </location>
</feature>
<dbReference type="EMBL" id="HADW01012527">
    <property type="protein sequence ID" value="SBP13927.1"/>
    <property type="molecule type" value="Transcribed_RNA"/>
</dbReference>
<feature type="chain" id="PRO_5008362865" description="Immunoglobulin V-set domain-containing protein" evidence="3">
    <location>
        <begin position="34"/>
        <end position="262"/>
    </location>
</feature>